<feature type="domain" description="HTH asnC-type" evidence="4">
    <location>
        <begin position="6"/>
        <end position="67"/>
    </location>
</feature>
<evidence type="ECO:0000313" key="6">
    <source>
        <dbReference type="Proteomes" id="UP000184278"/>
    </source>
</evidence>
<dbReference type="PRINTS" id="PR00033">
    <property type="entry name" value="HTHASNC"/>
</dbReference>
<dbReference type="Pfam" id="PF01037">
    <property type="entry name" value="AsnC_trans_reg"/>
    <property type="match status" value="1"/>
</dbReference>
<dbReference type="InterPro" id="IPR011008">
    <property type="entry name" value="Dimeric_a/b-barrel"/>
</dbReference>
<name>A0A1M5ZVF7_BUTFI</name>
<organism evidence="5 6">
    <name type="scientific">Butyrivibrio fibrisolvens DSM 3071</name>
    <dbReference type="NCBI Taxonomy" id="1121131"/>
    <lineage>
        <taxon>Bacteria</taxon>
        <taxon>Bacillati</taxon>
        <taxon>Bacillota</taxon>
        <taxon>Clostridia</taxon>
        <taxon>Lachnospirales</taxon>
        <taxon>Lachnospiraceae</taxon>
        <taxon>Butyrivibrio</taxon>
    </lineage>
</organism>
<dbReference type="STRING" id="1121131.SAMN02745229_02726"/>
<dbReference type="GeneID" id="89510948"/>
<evidence type="ECO:0000256" key="2">
    <source>
        <dbReference type="ARBA" id="ARBA00023125"/>
    </source>
</evidence>
<dbReference type="SMART" id="SM00344">
    <property type="entry name" value="HTH_ASNC"/>
    <property type="match status" value="1"/>
</dbReference>
<dbReference type="EMBL" id="FQXK01000023">
    <property type="protein sequence ID" value="SHI28029.1"/>
    <property type="molecule type" value="Genomic_DNA"/>
</dbReference>
<reference evidence="6" key="1">
    <citation type="submission" date="2016-11" db="EMBL/GenBank/DDBJ databases">
        <authorList>
            <person name="Varghese N."/>
            <person name="Submissions S."/>
        </authorList>
    </citation>
    <scope>NUCLEOTIDE SEQUENCE [LARGE SCALE GENOMIC DNA]</scope>
    <source>
        <strain evidence="6">DSM 3071</strain>
    </source>
</reference>
<dbReference type="GO" id="GO:0043200">
    <property type="term" value="P:response to amino acid"/>
    <property type="evidence" value="ECO:0007669"/>
    <property type="project" value="TreeGrafter"/>
</dbReference>
<dbReference type="GO" id="GO:0043565">
    <property type="term" value="F:sequence-specific DNA binding"/>
    <property type="evidence" value="ECO:0007669"/>
    <property type="project" value="InterPro"/>
</dbReference>
<dbReference type="PROSITE" id="PS50956">
    <property type="entry name" value="HTH_ASNC_2"/>
    <property type="match status" value="1"/>
</dbReference>
<proteinExistence type="predicted"/>
<dbReference type="InterPro" id="IPR019888">
    <property type="entry name" value="Tscrpt_reg_AsnC-like"/>
</dbReference>
<keyword evidence="2" id="KW-0238">DNA-binding</keyword>
<accession>A0A1M5ZVF7</accession>
<keyword evidence="3" id="KW-0804">Transcription</keyword>
<evidence type="ECO:0000313" key="5">
    <source>
        <dbReference type="EMBL" id="SHI28029.1"/>
    </source>
</evidence>
<keyword evidence="6" id="KW-1185">Reference proteome</keyword>
<dbReference type="InterPro" id="IPR036388">
    <property type="entry name" value="WH-like_DNA-bd_sf"/>
</dbReference>
<evidence type="ECO:0000256" key="3">
    <source>
        <dbReference type="ARBA" id="ARBA00023163"/>
    </source>
</evidence>
<gene>
    <name evidence="5" type="ORF">SAMN02745229_02726</name>
</gene>
<keyword evidence="1" id="KW-0805">Transcription regulation</keyword>
<dbReference type="Pfam" id="PF13412">
    <property type="entry name" value="HTH_24"/>
    <property type="match status" value="1"/>
</dbReference>
<dbReference type="GO" id="GO:0005829">
    <property type="term" value="C:cytosol"/>
    <property type="evidence" value="ECO:0007669"/>
    <property type="project" value="TreeGrafter"/>
</dbReference>
<dbReference type="OrthoDB" id="66249at2"/>
<dbReference type="InterPro" id="IPR000485">
    <property type="entry name" value="AsnC-type_HTH_dom"/>
</dbReference>
<dbReference type="SUPFAM" id="SSF46785">
    <property type="entry name" value="Winged helix' DNA-binding domain"/>
    <property type="match status" value="1"/>
</dbReference>
<dbReference type="Gene3D" id="3.30.70.920">
    <property type="match status" value="1"/>
</dbReference>
<dbReference type="Gene3D" id="1.10.10.10">
    <property type="entry name" value="Winged helix-like DNA-binding domain superfamily/Winged helix DNA-binding domain"/>
    <property type="match status" value="1"/>
</dbReference>
<dbReference type="SUPFAM" id="SSF54909">
    <property type="entry name" value="Dimeric alpha+beta barrel"/>
    <property type="match status" value="1"/>
</dbReference>
<dbReference type="PANTHER" id="PTHR30154">
    <property type="entry name" value="LEUCINE-RESPONSIVE REGULATORY PROTEIN"/>
    <property type="match status" value="1"/>
</dbReference>
<sequence>MYDIKLDKTDLKILQMIENDARVSLKELASANYMSSPGVAARMRRLEELGLIKGYHTEVDYSLLGYNIKAFINLEVNPKDKVSFYPYIKEIPNVVECSCVTGDYSMLLKVLFRKPEELDHLINELQQFGRTKTLIAFSTPVEHRPLPLEKIGKSNI</sequence>
<evidence type="ECO:0000259" key="4">
    <source>
        <dbReference type="PROSITE" id="PS50956"/>
    </source>
</evidence>
<dbReference type="AlphaFoldDB" id="A0A1M5ZVF7"/>
<dbReference type="PANTHER" id="PTHR30154:SF53">
    <property type="entry name" value="HTH-TYPE TRANSCRIPTIONAL REGULATOR LRPC"/>
    <property type="match status" value="1"/>
</dbReference>
<dbReference type="RefSeq" id="WP_073388562.1">
    <property type="nucleotide sequence ID" value="NZ_FQXK01000023.1"/>
</dbReference>
<evidence type="ECO:0000256" key="1">
    <source>
        <dbReference type="ARBA" id="ARBA00023015"/>
    </source>
</evidence>
<protein>
    <submittedName>
        <fullName evidence="5">Transcriptional regulator, AsnC family</fullName>
    </submittedName>
</protein>
<dbReference type="InterPro" id="IPR036390">
    <property type="entry name" value="WH_DNA-bd_sf"/>
</dbReference>
<dbReference type="InterPro" id="IPR019887">
    <property type="entry name" value="Tscrpt_reg_AsnC/Lrp_C"/>
</dbReference>
<dbReference type="Proteomes" id="UP000184278">
    <property type="component" value="Unassembled WGS sequence"/>
</dbReference>